<dbReference type="PANTHER" id="PTHR37299:SF1">
    <property type="entry name" value="STAGE 0 SPORULATION PROTEIN A HOMOLOG"/>
    <property type="match status" value="1"/>
</dbReference>
<gene>
    <name evidence="4" type="ORF">ACFSUS_21375</name>
</gene>
<evidence type="ECO:0000256" key="1">
    <source>
        <dbReference type="PROSITE-ProRule" id="PRU00169"/>
    </source>
</evidence>
<dbReference type="PROSITE" id="PS50930">
    <property type="entry name" value="HTH_LYTTR"/>
    <property type="match status" value="1"/>
</dbReference>
<dbReference type="SMART" id="SM00448">
    <property type="entry name" value="REC"/>
    <property type="match status" value="1"/>
</dbReference>
<comment type="caution">
    <text evidence="4">The sequence shown here is derived from an EMBL/GenBank/DDBJ whole genome shotgun (WGS) entry which is preliminary data.</text>
</comment>
<dbReference type="Proteomes" id="UP001597469">
    <property type="component" value="Unassembled WGS sequence"/>
</dbReference>
<dbReference type="PANTHER" id="PTHR37299">
    <property type="entry name" value="TRANSCRIPTIONAL REGULATOR-RELATED"/>
    <property type="match status" value="1"/>
</dbReference>
<dbReference type="InterPro" id="IPR001789">
    <property type="entry name" value="Sig_transdc_resp-reg_receiver"/>
</dbReference>
<accession>A0ABW5MAE1</accession>
<feature type="modified residue" description="4-aspartylphosphate" evidence="1">
    <location>
        <position position="54"/>
    </location>
</feature>
<dbReference type="SMART" id="SM00850">
    <property type="entry name" value="LytTR"/>
    <property type="match status" value="1"/>
</dbReference>
<dbReference type="Pfam" id="PF04397">
    <property type="entry name" value="LytTR"/>
    <property type="match status" value="1"/>
</dbReference>
<protein>
    <submittedName>
        <fullName evidence="4">LytR/AlgR family response regulator transcription factor</fullName>
    </submittedName>
</protein>
<dbReference type="EMBL" id="JBHULN010000016">
    <property type="protein sequence ID" value="MFD2573208.1"/>
    <property type="molecule type" value="Genomic_DNA"/>
</dbReference>
<reference evidence="5" key="1">
    <citation type="journal article" date="2019" name="Int. J. Syst. Evol. Microbiol.">
        <title>The Global Catalogue of Microorganisms (GCM) 10K type strain sequencing project: providing services to taxonomists for standard genome sequencing and annotation.</title>
        <authorList>
            <consortium name="The Broad Institute Genomics Platform"/>
            <consortium name="The Broad Institute Genome Sequencing Center for Infectious Disease"/>
            <person name="Wu L."/>
            <person name="Ma J."/>
        </authorList>
    </citation>
    <scope>NUCLEOTIDE SEQUENCE [LARGE SCALE GENOMIC DNA]</scope>
    <source>
        <strain evidence="5">KCTC 42805</strain>
    </source>
</reference>
<evidence type="ECO:0000259" key="2">
    <source>
        <dbReference type="PROSITE" id="PS50110"/>
    </source>
</evidence>
<sequence length="242" mass="27677">MLSCVIIDDEEHAVDLLKMYVSRTPYLTLLYATTDPVEGLSAITQQQPDLVFLDIHMDDLSGLQIARMLSPKTNIIFTTAYQDFAVEAFEVGVLDYLLKPISFERFLKGTQKALNNAIQPAEQRTEDNEIFVKVDNKSKMVKIGYDEIVYIEGLKNYVSFHLQTNSVIVLLTFKELEERLPANQFMRMHKSYIINVNKISGIDGNEVITRTDKKEVRIPIGNTYRNKIFQSIRQKMLGGSSK</sequence>
<name>A0ABW5MAE1_9BACT</name>
<keyword evidence="5" id="KW-1185">Reference proteome</keyword>
<dbReference type="InterPro" id="IPR007492">
    <property type="entry name" value="LytTR_DNA-bd_dom"/>
</dbReference>
<dbReference type="InterPro" id="IPR011006">
    <property type="entry name" value="CheY-like_superfamily"/>
</dbReference>
<dbReference type="Gene3D" id="3.40.50.2300">
    <property type="match status" value="1"/>
</dbReference>
<evidence type="ECO:0000259" key="3">
    <source>
        <dbReference type="PROSITE" id="PS50930"/>
    </source>
</evidence>
<evidence type="ECO:0000313" key="4">
    <source>
        <dbReference type="EMBL" id="MFD2573208.1"/>
    </source>
</evidence>
<keyword evidence="1" id="KW-0597">Phosphoprotein</keyword>
<feature type="domain" description="HTH LytTR-type" evidence="3">
    <location>
        <begin position="137"/>
        <end position="234"/>
    </location>
</feature>
<organism evidence="4 5">
    <name type="scientific">Spirosoma soli</name>
    <dbReference type="NCBI Taxonomy" id="1770529"/>
    <lineage>
        <taxon>Bacteria</taxon>
        <taxon>Pseudomonadati</taxon>
        <taxon>Bacteroidota</taxon>
        <taxon>Cytophagia</taxon>
        <taxon>Cytophagales</taxon>
        <taxon>Cytophagaceae</taxon>
        <taxon>Spirosoma</taxon>
    </lineage>
</organism>
<feature type="domain" description="Response regulatory" evidence="2">
    <location>
        <begin position="3"/>
        <end position="114"/>
    </location>
</feature>
<proteinExistence type="predicted"/>
<dbReference type="InterPro" id="IPR046947">
    <property type="entry name" value="LytR-like"/>
</dbReference>
<dbReference type="Pfam" id="PF00072">
    <property type="entry name" value="Response_reg"/>
    <property type="match status" value="1"/>
</dbReference>
<dbReference type="PROSITE" id="PS50110">
    <property type="entry name" value="RESPONSE_REGULATORY"/>
    <property type="match status" value="1"/>
</dbReference>
<dbReference type="RefSeq" id="WP_381525804.1">
    <property type="nucleotide sequence ID" value="NZ_JBHULN010000016.1"/>
</dbReference>
<dbReference type="Gene3D" id="2.40.50.1020">
    <property type="entry name" value="LytTr DNA-binding domain"/>
    <property type="match status" value="1"/>
</dbReference>
<evidence type="ECO:0000313" key="5">
    <source>
        <dbReference type="Proteomes" id="UP001597469"/>
    </source>
</evidence>
<dbReference type="SUPFAM" id="SSF52172">
    <property type="entry name" value="CheY-like"/>
    <property type="match status" value="1"/>
</dbReference>